<dbReference type="InterPro" id="IPR003331">
    <property type="entry name" value="UDP_GlcNAc_Epimerase_2_dom"/>
</dbReference>
<evidence type="ECO:0000256" key="1">
    <source>
        <dbReference type="ARBA" id="ARBA00023235"/>
    </source>
</evidence>
<dbReference type="PANTHER" id="PTHR43174">
    <property type="entry name" value="UDP-N-ACETYLGLUCOSAMINE 2-EPIMERASE"/>
    <property type="match status" value="1"/>
</dbReference>
<dbReference type="GO" id="GO:0008761">
    <property type="term" value="F:UDP-N-acetylglucosamine 2-epimerase activity"/>
    <property type="evidence" value="ECO:0007669"/>
    <property type="project" value="UniProtKB-EC"/>
</dbReference>
<dbReference type="PANTHER" id="PTHR43174:SF2">
    <property type="entry name" value="UDP-N-ACETYLGLUCOSAMINE 2-EPIMERASE"/>
    <property type="match status" value="1"/>
</dbReference>
<dbReference type="CDD" id="cd03786">
    <property type="entry name" value="GTB_UDP-GlcNAc_2-Epimerase"/>
    <property type="match status" value="1"/>
</dbReference>
<dbReference type="SUPFAM" id="SSF53756">
    <property type="entry name" value="UDP-Glycosyltransferase/glycogen phosphorylase"/>
    <property type="match status" value="1"/>
</dbReference>
<dbReference type="Gene3D" id="3.40.50.2000">
    <property type="entry name" value="Glycogen Phosphorylase B"/>
    <property type="match status" value="2"/>
</dbReference>
<keyword evidence="1 4" id="KW-0413">Isomerase</keyword>
<feature type="domain" description="UDP-N-acetylglucosamine 2-epimerase" evidence="5">
    <location>
        <begin position="6"/>
        <end position="350"/>
    </location>
</feature>
<evidence type="ECO:0000313" key="6">
    <source>
        <dbReference type="EMBL" id="GAP39436.1"/>
    </source>
</evidence>
<accession>A0A0K8P9X4</accession>
<evidence type="ECO:0000259" key="5">
    <source>
        <dbReference type="Pfam" id="PF02350"/>
    </source>
</evidence>
<gene>
    <name evidence="6" type="ORF">ATC1_11370</name>
</gene>
<dbReference type="Proteomes" id="UP000053370">
    <property type="component" value="Unassembled WGS sequence"/>
</dbReference>
<proteinExistence type="inferred from homology"/>
<reference evidence="6" key="1">
    <citation type="journal article" date="2015" name="Genome Announc.">
        <title>Draft Genome Sequence of Anaerolineae Strain TC1, a Novel Isolate from a Methanogenic Wastewater Treatment System.</title>
        <authorList>
            <person name="Matsuura N."/>
            <person name="Tourlousse D.M."/>
            <person name="Sun L."/>
            <person name="Toyonaga M."/>
            <person name="Kuroda K."/>
            <person name="Ohashi A."/>
            <person name="Cruz R."/>
            <person name="Yamaguchi T."/>
            <person name="Sekiguchi Y."/>
        </authorList>
    </citation>
    <scope>NUCLEOTIDE SEQUENCE [LARGE SCALE GENOMIC DNA]</scope>
    <source>
        <strain evidence="6">TC1</strain>
    </source>
</reference>
<name>A0A0K8P9X4_9CHLR</name>
<protein>
    <recommendedName>
        <fullName evidence="3">UDP-N-acetylglucosamine 2-epimerase (non-hydrolyzing)</fullName>
        <ecNumber evidence="3">5.1.3.14</ecNumber>
    </recommendedName>
</protein>
<evidence type="ECO:0000256" key="2">
    <source>
        <dbReference type="ARBA" id="ARBA00038209"/>
    </source>
</evidence>
<dbReference type="EC" id="5.1.3.14" evidence="3"/>
<evidence type="ECO:0000256" key="3">
    <source>
        <dbReference type="ARBA" id="ARBA00038858"/>
    </source>
</evidence>
<evidence type="ECO:0000256" key="4">
    <source>
        <dbReference type="RuleBase" id="RU003513"/>
    </source>
</evidence>
<keyword evidence="7" id="KW-1185">Reference proteome</keyword>
<dbReference type="EMBL" id="DF968179">
    <property type="protein sequence ID" value="GAP39436.1"/>
    <property type="molecule type" value="Genomic_DNA"/>
</dbReference>
<sequence length="365" mass="41204">MAPVIQELKRRENIETLLCLTAQHRQMLDQVLELFDLKADIDLNLMKNQQTLPEITASILFHMDQVLKQEKPDWILVQGDTTTVMAAALAAFYNHVKVGHVEAGLRSYNKWAPYPEEINRKIAGVIADLHFAPTTLARENLIKENYPPEICYVTGNPVIDALQQVSAMPFDLSQSPLKDIPFNRKEIITVTAHRRENFGKPLEDICSGILKISREYFERVHIVYPVHLNPIVQQTAHGILGNQENVTLLPPLDYLDMVQLMKRSKIILTDSGGLQEEAPGLGIPVLVLRDVTERPEGLESGNIRLAGTDAQHIFEQVKNLLTNRKDWESMAKAVNPYGDGKAARRIVDLLIENSPAIQDKDKLFE</sequence>
<organism evidence="6">
    <name type="scientific">Flexilinea flocculi</name>
    <dbReference type="NCBI Taxonomy" id="1678840"/>
    <lineage>
        <taxon>Bacteria</taxon>
        <taxon>Bacillati</taxon>
        <taxon>Chloroflexota</taxon>
        <taxon>Anaerolineae</taxon>
        <taxon>Anaerolineales</taxon>
        <taxon>Anaerolineaceae</taxon>
        <taxon>Flexilinea</taxon>
    </lineage>
</organism>
<dbReference type="STRING" id="1678840.ATC1_11370"/>
<evidence type="ECO:0000313" key="7">
    <source>
        <dbReference type="Proteomes" id="UP000053370"/>
    </source>
</evidence>
<dbReference type="PATRIC" id="fig|1678840.3.peg.447"/>
<dbReference type="InterPro" id="IPR029767">
    <property type="entry name" value="WecB-like"/>
</dbReference>
<dbReference type="NCBIfam" id="TIGR00236">
    <property type="entry name" value="wecB"/>
    <property type="match status" value="1"/>
</dbReference>
<dbReference type="AlphaFoldDB" id="A0A0K8P9X4"/>
<dbReference type="Pfam" id="PF02350">
    <property type="entry name" value="Epimerase_2"/>
    <property type="match status" value="1"/>
</dbReference>
<comment type="similarity">
    <text evidence="2 4">Belongs to the UDP-N-acetylglucosamine 2-epimerase family.</text>
</comment>